<dbReference type="InterPro" id="IPR001080">
    <property type="entry name" value="3Fe4S_ferredoxin"/>
</dbReference>
<evidence type="ECO:0000256" key="3">
    <source>
        <dbReference type="ARBA" id="ARBA00022723"/>
    </source>
</evidence>
<keyword evidence="7" id="KW-0003">3Fe-4S</keyword>
<evidence type="ECO:0000313" key="12">
    <source>
        <dbReference type="Proteomes" id="UP000035016"/>
    </source>
</evidence>
<reference evidence="11 13" key="2">
    <citation type="submission" date="2015-06" db="EMBL/GenBank/DDBJ databases">
        <title>Draft genome sequence of Streptomyces leeuwenhoekii C58, which produces the novel lasso peptide, chaxapeptin.</title>
        <authorList>
            <person name="Yi Y."/>
            <person name="Hai D."/>
            <person name="Jaspars M."/>
            <person name="Sheng H."/>
            <person name="Rateb M.E."/>
            <person name="Bull A."/>
            <person name="Goodfellow M."/>
            <person name="Asenjo J.A."/>
            <person name="Ebel R."/>
        </authorList>
    </citation>
    <scope>NUCLEOTIDE SEQUENCE [LARGE SCALE GENOMIC DNA]</scope>
    <source>
        <strain evidence="11 13">C58</strain>
    </source>
</reference>
<evidence type="ECO:0000313" key="10">
    <source>
        <dbReference type="EMBL" id="CQR60481.1"/>
    </source>
</evidence>
<evidence type="ECO:0000256" key="5">
    <source>
        <dbReference type="ARBA" id="ARBA00023004"/>
    </source>
</evidence>
<evidence type="ECO:0000256" key="6">
    <source>
        <dbReference type="ARBA" id="ARBA00023014"/>
    </source>
</evidence>
<dbReference type="RefSeq" id="WP_029387781.1">
    <property type="nucleotide sequence ID" value="NZ_AZSD01000593.1"/>
</dbReference>
<organism evidence="10 12">
    <name type="scientific">Streptomyces leeuwenhoekii</name>
    <dbReference type="NCBI Taxonomy" id="1437453"/>
    <lineage>
        <taxon>Bacteria</taxon>
        <taxon>Bacillati</taxon>
        <taxon>Actinomycetota</taxon>
        <taxon>Actinomycetes</taxon>
        <taxon>Kitasatosporales</taxon>
        <taxon>Streptomycetaceae</taxon>
        <taxon>Streptomyces</taxon>
    </lineage>
</organism>
<protein>
    <recommendedName>
        <fullName evidence="8">Ferredoxin</fullName>
    </recommendedName>
</protein>
<comment type="function">
    <text evidence="8">Ferredoxins are iron-sulfur proteins that transfer electrons in a wide variety of metabolic reactions.</text>
</comment>
<name>A0A0F7VU35_STRLW</name>
<evidence type="ECO:0000256" key="4">
    <source>
        <dbReference type="ARBA" id="ARBA00022982"/>
    </source>
</evidence>
<keyword evidence="3 8" id="KW-0479">Metal-binding</keyword>
<dbReference type="AlphaFoldDB" id="A0A0F7VU35"/>
<dbReference type="EMBL" id="LFEH01000115">
    <property type="protein sequence ID" value="KMS71986.1"/>
    <property type="molecule type" value="Genomic_DNA"/>
</dbReference>
<keyword evidence="4 8" id="KW-0249">Electron transport</keyword>
<evidence type="ECO:0000313" key="13">
    <source>
        <dbReference type="Proteomes" id="UP000037274"/>
    </source>
</evidence>
<dbReference type="EMBL" id="LN831790">
    <property type="protein sequence ID" value="CQR60481.1"/>
    <property type="molecule type" value="Genomic_DNA"/>
</dbReference>
<evidence type="ECO:0000256" key="8">
    <source>
        <dbReference type="RuleBase" id="RU368020"/>
    </source>
</evidence>
<sequence length="63" mass="6544">MEIAIDRDACIGAGMCALTAPRVFTQDDSGFSALLPDHAGADDPLVRTAVRVCPVSALTLRDG</sequence>
<dbReference type="Proteomes" id="UP000035016">
    <property type="component" value="Chromosome Chromosome"/>
</dbReference>
<evidence type="ECO:0000256" key="7">
    <source>
        <dbReference type="ARBA" id="ARBA00023291"/>
    </source>
</evidence>
<dbReference type="GO" id="GO:0009055">
    <property type="term" value="F:electron transfer activity"/>
    <property type="evidence" value="ECO:0007669"/>
    <property type="project" value="UniProtKB-UniRule"/>
</dbReference>
<gene>
    <name evidence="10" type="primary">cxm21</name>
    <name evidence="11" type="ORF">ACH49_24175</name>
</gene>
<evidence type="ECO:0000313" key="11">
    <source>
        <dbReference type="EMBL" id="KMS71986.1"/>
    </source>
</evidence>
<dbReference type="GO" id="GO:0005506">
    <property type="term" value="F:iron ion binding"/>
    <property type="evidence" value="ECO:0007669"/>
    <property type="project" value="UniProtKB-UniRule"/>
</dbReference>
<dbReference type="SUPFAM" id="SSF54862">
    <property type="entry name" value="4Fe-4S ferredoxins"/>
    <property type="match status" value="1"/>
</dbReference>
<keyword evidence="5 8" id="KW-0408">Iron</keyword>
<dbReference type="PRINTS" id="PR00352">
    <property type="entry name" value="3FE4SFRDOXIN"/>
</dbReference>
<keyword evidence="2 8" id="KW-0813">Transport</keyword>
<dbReference type="PANTHER" id="PTHR36923">
    <property type="entry name" value="FERREDOXIN"/>
    <property type="match status" value="1"/>
</dbReference>
<dbReference type="PATRIC" id="fig|1437453.5.peg.724"/>
<dbReference type="Pfam" id="PF13459">
    <property type="entry name" value="Fer4_15"/>
    <property type="match status" value="1"/>
</dbReference>
<keyword evidence="13" id="KW-1185">Reference proteome</keyword>
<comment type="cofactor">
    <cofactor evidence="1">
        <name>[3Fe-4S] cluster</name>
        <dbReference type="ChEBI" id="CHEBI:21137"/>
    </cofactor>
</comment>
<dbReference type="PROSITE" id="PS51379">
    <property type="entry name" value="4FE4S_FER_2"/>
    <property type="match status" value="1"/>
</dbReference>
<dbReference type="GO" id="GO:0051538">
    <property type="term" value="F:3 iron, 4 sulfur cluster binding"/>
    <property type="evidence" value="ECO:0007669"/>
    <property type="project" value="UniProtKB-KW"/>
</dbReference>
<feature type="domain" description="4Fe-4S ferredoxin-type" evidence="9">
    <location>
        <begin position="1"/>
        <end position="29"/>
    </location>
</feature>
<reference evidence="10 12" key="1">
    <citation type="submission" date="2015-02" db="EMBL/GenBank/DDBJ databases">
        <authorList>
            <person name="Gomez-Escribano P.J."/>
        </authorList>
    </citation>
    <scope>NUCLEOTIDE SEQUENCE [LARGE SCALE GENOMIC DNA]</scope>
    <source>
        <strain evidence="10">C34</strain>
        <strain evidence="12">C34 (DSM 42122 / NRRL B-24963)</strain>
    </source>
</reference>
<accession>A0A0F7VU35</accession>
<evidence type="ECO:0000256" key="1">
    <source>
        <dbReference type="ARBA" id="ARBA00001927"/>
    </source>
</evidence>
<dbReference type="InterPro" id="IPR051269">
    <property type="entry name" value="Fe-S_cluster_ET"/>
</dbReference>
<dbReference type="PANTHER" id="PTHR36923:SF3">
    <property type="entry name" value="FERREDOXIN"/>
    <property type="match status" value="1"/>
</dbReference>
<proteinExistence type="predicted"/>
<dbReference type="KEGG" id="sle:cxm21"/>
<dbReference type="InterPro" id="IPR017896">
    <property type="entry name" value="4Fe4S_Fe-S-bd"/>
</dbReference>
<keyword evidence="6 8" id="KW-0411">Iron-sulfur</keyword>
<evidence type="ECO:0000259" key="9">
    <source>
        <dbReference type="PROSITE" id="PS51379"/>
    </source>
</evidence>
<dbReference type="Proteomes" id="UP000037274">
    <property type="component" value="Unassembled WGS sequence"/>
</dbReference>
<dbReference type="Gene3D" id="3.30.70.20">
    <property type="match status" value="1"/>
</dbReference>
<evidence type="ECO:0000256" key="2">
    <source>
        <dbReference type="ARBA" id="ARBA00022448"/>
    </source>
</evidence>